<sequence length="211" mass="21819">MTRSKCIRTTAGALGFALVALVGAIATPASAFADDQVGGDNQVDVSVEISDASPPGILTMTVAGTSAQLVESTSDSPVIRQFSGSLPTVTVTDTRRSDQIPDGAYWSVLGSTSAFVGDNGQEPITPDHLGWAPHLLTPADEGEVAEGSPVETSLDEGPGNVGLVDRELLAMAWDSEEAVGEWSVNADLTLKVPVTTEPGTYSSVLTLSLFE</sequence>
<dbReference type="AlphaFoldDB" id="A0A1T4Y2A1"/>
<keyword evidence="4" id="KW-1185">Reference proteome</keyword>
<reference evidence="2" key="2">
    <citation type="submission" date="2015-02" db="EMBL/GenBank/DDBJ databases">
        <authorList>
            <person name="Vasilyev I.Y."/>
            <person name="Siniagina M.N."/>
            <person name="Malanin S.Y."/>
            <person name="Boulygina E.A."/>
            <person name="Grygoryeva T.V."/>
            <person name="Yarullina D.R."/>
            <person name="Ilinskaya O.N."/>
        </authorList>
    </citation>
    <scope>NUCLEOTIDE SEQUENCE</scope>
    <source>
        <strain evidence="2">VKM Ac-1804</strain>
    </source>
</reference>
<feature type="chain" id="PRO_5010551074" description="WxL domain surface cell wall-binding" evidence="1">
    <location>
        <begin position="34"/>
        <end position="211"/>
    </location>
</feature>
<feature type="signal peptide" evidence="1">
    <location>
        <begin position="1"/>
        <end position="33"/>
    </location>
</feature>
<keyword evidence="1" id="KW-0732">Signal</keyword>
<accession>A0A1T4Y2A1</accession>
<reference evidence="2 4" key="1">
    <citation type="journal article" date="2001" name="Int. J. Syst. Evol. Microbiol.">
        <title>Agreia bicolorata gen. nov., sp. nov., to accommodate actinobacteria isolated from narrow reed grass infected by the nematode Heteroanguina graminophila.</title>
        <authorList>
            <person name="Evtushenko L.I."/>
            <person name="Dorofeeva L.V."/>
            <person name="Dobrovolskaya T.G."/>
            <person name="Streshinskaya G.M."/>
            <person name="Subbotin S.A."/>
            <person name="Tiedje J.M."/>
        </authorList>
    </citation>
    <scope>NUCLEOTIDE SEQUENCE [LARGE SCALE GENOMIC DNA]</scope>
    <source>
        <strain evidence="2 4">VKM Ac-1804</strain>
    </source>
</reference>
<organism evidence="3 5">
    <name type="scientific">Agreia bicolorata</name>
    <dbReference type="NCBI Taxonomy" id="110935"/>
    <lineage>
        <taxon>Bacteria</taxon>
        <taxon>Bacillati</taxon>
        <taxon>Actinomycetota</taxon>
        <taxon>Actinomycetes</taxon>
        <taxon>Micrococcales</taxon>
        <taxon>Microbacteriaceae</taxon>
        <taxon>Agreia</taxon>
    </lineage>
</organism>
<reference evidence="5" key="3">
    <citation type="submission" date="2017-02" db="EMBL/GenBank/DDBJ databases">
        <authorList>
            <person name="Varghese N."/>
            <person name="Submissions S."/>
        </authorList>
    </citation>
    <scope>NUCLEOTIDE SEQUENCE [LARGE SCALE GENOMIC DNA]</scope>
    <source>
        <strain evidence="5">VKM Ac-2052</strain>
    </source>
</reference>
<evidence type="ECO:0000256" key="1">
    <source>
        <dbReference type="SAM" id="SignalP"/>
    </source>
</evidence>
<proteinExistence type="predicted"/>
<reference evidence="3" key="4">
    <citation type="submission" date="2017-02" db="EMBL/GenBank/DDBJ databases">
        <authorList>
            <person name="Peterson S.W."/>
        </authorList>
    </citation>
    <scope>NUCLEOTIDE SEQUENCE [LARGE SCALE GENOMIC DNA]</scope>
    <source>
        <strain evidence="3">VKM Ac-2052</strain>
    </source>
</reference>
<dbReference type="Proteomes" id="UP000189735">
    <property type="component" value="Unassembled WGS sequence"/>
</dbReference>
<dbReference type="EMBL" id="FUYG01000005">
    <property type="protein sequence ID" value="SKA95922.1"/>
    <property type="molecule type" value="Genomic_DNA"/>
</dbReference>
<dbReference type="EMBL" id="JYFC01000003">
    <property type="protein sequence ID" value="KJC64773.1"/>
    <property type="molecule type" value="Genomic_DNA"/>
</dbReference>
<evidence type="ECO:0000313" key="5">
    <source>
        <dbReference type="Proteomes" id="UP000189735"/>
    </source>
</evidence>
<evidence type="ECO:0008006" key="6">
    <source>
        <dbReference type="Google" id="ProtNLM"/>
    </source>
</evidence>
<evidence type="ECO:0000313" key="4">
    <source>
        <dbReference type="Proteomes" id="UP000032503"/>
    </source>
</evidence>
<name>A0A1T4Y2A1_9MICO</name>
<dbReference type="Proteomes" id="UP000032503">
    <property type="component" value="Unassembled WGS sequence"/>
</dbReference>
<gene>
    <name evidence="3" type="ORF">SAMN06295879_2120</name>
    <name evidence="2" type="ORF">TZ00_09875</name>
</gene>
<evidence type="ECO:0000313" key="3">
    <source>
        <dbReference type="EMBL" id="SKA95922.1"/>
    </source>
</evidence>
<evidence type="ECO:0000313" key="2">
    <source>
        <dbReference type="EMBL" id="KJC64773.1"/>
    </source>
</evidence>
<protein>
    <recommendedName>
        <fullName evidence="6">WxL domain surface cell wall-binding</fullName>
    </recommendedName>
</protein>